<dbReference type="eggNOG" id="COG0531">
    <property type="taxonomic scope" value="Bacteria"/>
</dbReference>
<dbReference type="RefSeq" id="WP_034352428.1">
    <property type="nucleotide sequence ID" value="NZ_JHAC01000004.1"/>
</dbReference>
<sequence>MPSSEQPLSHRNAFSRWFLETEPPASDHEGFYEGEQAAQAQQHKHPWWQVMCLTGVDYFSSLGYAPGIAFLAAGALSPIATLVLVAVMLFGALPMYRRVAFESPNGDGSLSMLERLLAYWPSKLLVLALLGFVATGFVITITLSAADAGAHLVENPFLKDALAGKQVVITLGLLALLGAVFLKGFQEAIGIAVALVVLYLGLNVVLIGRGLAEVITHPGVVGDWWTGLRHTYFSPLALIGAALLVFPRLALGMSGFETGVLVMPLVRGNPGDTPERPLGRIQNARKLLTTAALIMSTLLLTSSVVSTTLTPAAAFWPALTYTHGVNLNDLARGSAAVNVPLDDPDSPRQFYTLKLPASTAAGPQSFNVRAQTAGGPVPLAVTVTPTSPGSATVTVNKPAGEANGRALAYLAHRLMGEGFGTLYDISTILILWFAGASAMTGLLNIVPRFLPRYGMAPEWTRATRPLVVLFIGICFLVTLIFRANVDAQGGAYATGVLAMMTSAAVAVFLTELKRGHKAASLFFGVISAIFIYAISVTMLGQPQGLYIALIFVAAILVISVASRVSRSTELRVQQVNFDEEATRLLRETAGRGLPLRFIANRLNAGNTREYRFKELEVRLDTHLPQGEPALFLEVAVTDPSNFSDTVTVTGAQVGRYAILRARGNSVPNTIAAVLLHIRDRTGVPPHVYFEWSEKGPAGNALRFLLAGEGDIPPLTHEVLRLAEPEHVRRPVVHVGG</sequence>
<keyword evidence="2" id="KW-1185">Reference proteome</keyword>
<reference evidence="1 2" key="1">
    <citation type="submission" date="2014-03" db="EMBL/GenBank/DDBJ databases">
        <title>Draft genome sequence of Deinococcus phoenicis 1P10ME.</title>
        <authorList>
            <person name="Stepanov V.G."/>
            <person name="Vaishampayan P."/>
            <person name="Venkateswaran K."/>
            <person name="Fox G.E."/>
        </authorList>
    </citation>
    <scope>NUCLEOTIDE SEQUENCE [LARGE SCALE GENOMIC DNA]</scope>
    <source>
        <strain evidence="1 2">1P10ME</strain>
    </source>
</reference>
<evidence type="ECO:0000313" key="2">
    <source>
        <dbReference type="Proteomes" id="UP000020492"/>
    </source>
</evidence>
<protein>
    <recommendedName>
        <fullName evidence="3">Amino acid transporter</fullName>
    </recommendedName>
</protein>
<dbReference type="PATRIC" id="fig|1476583.3.peg.201"/>
<comment type="caution">
    <text evidence="1">The sequence shown here is derived from an EMBL/GenBank/DDBJ whole genome shotgun (WGS) entry which is preliminary data.</text>
</comment>
<organism evidence="1 2">
    <name type="scientific">Deinococcus phoenicis</name>
    <dbReference type="NCBI Taxonomy" id="1476583"/>
    <lineage>
        <taxon>Bacteria</taxon>
        <taxon>Thermotogati</taxon>
        <taxon>Deinococcota</taxon>
        <taxon>Deinococci</taxon>
        <taxon>Deinococcales</taxon>
        <taxon>Deinococcaceae</taxon>
        <taxon>Deinococcus</taxon>
    </lineage>
</organism>
<dbReference type="Gene3D" id="1.20.1740.10">
    <property type="entry name" value="Amino acid/polyamine transporter I"/>
    <property type="match status" value="1"/>
</dbReference>
<evidence type="ECO:0008006" key="3">
    <source>
        <dbReference type="Google" id="ProtNLM"/>
    </source>
</evidence>
<dbReference type="AlphaFoldDB" id="A0A016QUV3"/>
<name>A0A016QUV3_9DEIO</name>
<dbReference type="Proteomes" id="UP000020492">
    <property type="component" value="Unassembled WGS sequence"/>
</dbReference>
<gene>
    <name evidence="1" type="ORF">DEIPH_ctg004orf0034</name>
</gene>
<dbReference type="STRING" id="1476583.DEIPH_ctg004orf0034"/>
<dbReference type="EMBL" id="JHAC01000004">
    <property type="protein sequence ID" value="EYB69529.1"/>
    <property type="molecule type" value="Genomic_DNA"/>
</dbReference>
<dbReference type="OrthoDB" id="232755at2"/>
<evidence type="ECO:0000313" key="1">
    <source>
        <dbReference type="EMBL" id="EYB69529.1"/>
    </source>
</evidence>
<accession>A0A016QUV3</accession>
<proteinExistence type="predicted"/>